<evidence type="ECO:0000313" key="4">
    <source>
        <dbReference type="Proteomes" id="UP000536604"/>
    </source>
</evidence>
<protein>
    <recommendedName>
        <fullName evidence="5">NnrS family protein</fullName>
    </recommendedName>
</protein>
<evidence type="ECO:0000313" key="3">
    <source>
        <dbReference type="EMBL" id="MBB6121644.1"/>
    </source>
</evidence>
<keyword evidence="4" id="KW-1185">Reference proteome</keyword>
<keyword evidence="2" id="KW-0472">Membrane</keyword>
<name>A0A841ITK6_9ACTN</name>
<feature type="transmembrane region" description="Helical" evidence="2">
    <location>
        <begin position="334"/>
        <end position="352"/>
    </location>
</feature>
<proteinExistence type="predicted"/>
<reference evidence="3 4" key="1">
    <citation type="submission" date="2020-08" db="EMBL/GenBank/DDBJ databases">
        <title>Genomic Encyclopedia of Type Strains, Phase III (KMG-III): the genomes of soil and plant-associated and newly described type strains.</title>
        <authorList>
            <person name="Whitman W."/>
        </authorList>
    </citation>
    <scope>NUCLEOTIDE SEQUENCE [LARGE SCALE GENOMIC DNA]</scope>
    <source>
        <strain evidence="3 4">CECT 8712</strain>
    </source>
</reference>
<dbReference type="EMBL" id="JACHJO010000011">
    <property type="protein sequence ID" value="MBB6121644.1"/>
    <property type="molecule type" value="Genomic_DNA"/>
</dbReference>
<feature type="transmembrane region" description="Helical" evidence="2">
    <location>
        <begin position="154"/>
        <end position="174"/>
    </location>
</feature>
<feature type="transmembrane region" description="Helical" evidence="2">
    <location>
        <begin position="43"/>
        <end position="64"/>
    </location>
</feature>
<evidence type="ECO:0000256" key="1">
    <source>
        <dbReference type="SAM" id="MobiDB-lite"/>
    </source>
</evidence>
<comment type="caution">
    <text evidence="3">The sequence shown here is derived from an EMBL/GenBank/DDBJ whole genome shotgun (WGS) entry which is preliminary data.</text>
</comment>
<feature type="compositionally biased region" description="Basic and acidic residues" evidence="1">
    <location>
        <begin position="15"/>
        <end position="25"/>
    </location>
</feature>
<feature type="transmembrane region" description="Helical" evidence="2">
    <location>
        <begin position="101"/>
        <end position="123"/>
    </location>
</feature>
<feature type="transmembrane region" description="Helical" evidence="2">
    <location>
        <begin position="364"/>
        <end position="385"/>
    </location>
</feature>
<feature type="transmembrane region" description="Helical" evidence="2">
    <location>
        <begin position="235"/>
        <end position="255"/>
    </location>
</feature>
<keyword evidence="2" id="KW-1133">Transmembrane helix</keyword>
<feature type="transmembrane region" description="Helical" evidence="2">
    <location>
        <begin position="180"/>
        <end position="197"/>
    </location>
</feature>
<keyword evidence="2" id="KW-0812">Transmembrane</keyword>
<gene>
    <name evidence="3" type="ORF">FHS13_003618</name>
</gene>
<feature type="compositionally biased region" description="Gly residues" evidence="1">
    <location>
        <begin position="1"/>
        <end position="10"/>
    </location>
</feature>
<dbReference type="AlphaFoldDB" id="A0A841ITK6"/>
<dbReference type="RefSeq" id="WP_221443148.1">
    <property type="nucleotide sequence ID" value="NZ_JACHJO010000011.1"/>
</dbReference>
<accession>A0A841ITK6</accession>
<dbReference type="Proteomes" id="UP000536604">
    <property type="component" value="Unassembled WGS sequence"/>
</dbReference>
<feature type="transmembrane region" description="Helical" evidence="2">
    <location>
        <begin position="209"/>
        <end position="229"/>
    </location>
</feature>
<feature type="transmembrane region" description="Helical" evidence="2">
    <location>
        <begin position="129"/>
        <end position="147"/>
    </location>
</feature>
<organism evidence="3 4">
    <name type="scientific">Nocardiopsis algeriensis</name>
    <dbReference type="NCBI Taxonomy" id="1478215"/>
    <lineage>
        <taxon>Bacteria</taxon>
        <taxon>Bacillati</taxon>
        <taxon>Actinomycetota</taxon>
        <taxon>Actinomycetes</taxon>
        <taxon>Streptosporangiales</taxon>
        <taxon>Nocardiopsidaceae</taxon>
        <taxon>Nocardiopsis</taxon>
    </lineage>
</organism>
<feature type="region of interest" description="Disordered" evidence="1">
    <location>
        <begin position="1"/>
        <end position="31"/>
    </location>
</feature>
<sequence length="394" mass="40545">MEDSGGGKGPGIRRVRVDAHRREGKTATGPARTAARMTGLRRLPLFAGAALSLAAGMWGGLGLLGAEVPPPPVSFAAQHGPLMALGFLGTLISLERAVALALPWGYAAPALSALGAITVASGFDQPGRVLLTSAGGWLVAVYLVLLHRRLCRETAVEAAGALAWYVGGLLWLRGGEVLDMVPWLAAFLVLTIVGERLELARITLARRGTGAVVTALASLLGAGAVTSLLLPEAGWRIAGTAMLGLAAWLAVHDVARRTVRSRGLPRYTAVCLLAGYAWLAVAGLLWAVQGVPANGDGYDAALHALFLGFAVSMVFGHAPVILPAVLRVRLPYHPVLYGPLVLLHTALAARILGGLTGAAELRVAGGAVSGAALLVFALCAAGVSLHARSTTDVR</sequence>
<feature type="transmembrane region" description="Helical" evidence="2">
    <location>
        <begin position="76"/>
        <end position="94"/>
    </location>
</feature>
<feature type="transmembrane region" description="Helical" evidence="2">
    <location>
        <begin position="267"/>
        <end position="288"/>
    </location>
</feature>
<feature type="transmembrane region" description="Helical" evidence="2">
    <location>
        <begin position="300"/>
        <end position="322"/>
    </location>
</feature>
<evidence type="ECO:0008006" key="5">
    <source>
        <dbReference type="Google" id="ProtNLM"/>
    </source>
</evidence>
<evidence type="ECO:0000256" key="2">
    <source>
        <dbReference type="SAM" id="Phobius"/>
    </source>
</evidence>